<accession>A0A0X3BK10</accession>
<proteinExistence type="predicted"/>
<reference evidence="1 3" key="1">
    <citation type="submission" date="2016-01" db="EMBL/GenBank/DDBJ databases">
        <authorList>
            <person name="Manzoor S."/>
        </authorList>
    </citation>
    <scope>NUCLEOTIDE SEQUENCE [LARGE SCALE GENOMIC DNA]</scope>
    <source>
        <strain evidence="1">Methanoculleus sp MAB1</strain>
    </source>
</reference>
<evidence type="ECO:0000313" key="1">
    <source>
        <dbReference type="EMBL" id="CVK32408.1"/>
    </source>
</evidence>
<evidence type="ECO:0000313" key="3">
    <source>
        <dbReference type="Proteomes" id="UP000069850"/>
    </source>
</evidence>
<protein>
    <submittedName>
        <fullName evidence="2">EVE domain-containing protein</fullName>
    </submittedName>
</protein>
<dbReference type="SUPFAM" id="SSF88697">
    <property type="entry name" value="PUA domain-like"/>
    <property type="match status" value="1"/>
</dbReference>
<dbReference type="KEGG" id="mema:MMAB1_1195"/>
<dbReference type="EMBL" id="LT158599">
    <property type="protein sequence ID" value="CVK32408.1"/>
    <property type="molecule type" value="Genomic_DNA"/>
</dbReference>
<sequence length="74" mass="8374">MRPQMGGEVFPFRMNVRPVAAFAGPLEFKPPIGDLTLITNKKMWSGHLRQAMRDIPGEDYRFILRWAGVEAADA</sequence>
<organism evidence="1 3">
    <name type="scientific">Methanoculleus bourgensis</name>
    <dbReference type="NCBI Taxonomy" id="83986"/>
    <lineage>
        <taxon>Archaea</taxon>
        <taxon>Methanobacteriati</taxon>
        <taxon>Methanobacteriota</taxon>
        <taxon>Stenosarchaea group</taxon>
        <taxon>Methanomicrobia</taxon>
        <taxon>Methanomicrobiales</taxon>
        <taxon>Methanomicrobiaceae</taxon>
        <taxon>Methanoculleus</taxon>
    </lineage>
</organism>
<dbReference type="Proteomes" id="UP000737555">
    <property type="component" value="Unassembled WGS sequence"/>
</dbReference>
<dbReference type="GeneID" id="27137122"/>
<dbReference type="RefSeq" id="WP_074175256.1">
    <property type="nucleotide sequence ID" value="NZ_JAHAVR010000005.1"/>
</dbReference>
<dbReference type="InterPro" id="IPR015947">
    <property type="entry name" value="PUA-like_sf"/>
</dbReference>
<dbReference type="EMBL" id="JABMJE010000003">
    <property type="protein sequence ID" value="NQS77179.1"/>
    <property type="molecule type" value="Genomic_DNA"/>
</dbReference>
<dbReference type="Proteomes" id="UP000069850">
    <property type="component" value="Chromosome 1"/>
</dbReference>
<dbReference type="Gene3D" id="3.10.590.10">
    <property type="entry name" value="ph1033 like domains"/>
    <property type="match status" value="1"/>
</dbReference>
<name>A0A0X3BK10_9EURY</name>
<dbReference type="AlphaFoldDB" id="A0A0X3BK10"/>
<evidence type="ECO:0000313" key="2">
    <source>
        <dbReference type="EMBL" id="NQS77179.1"/>
    </source>
</evidence>
<gene>
    <name evidence="2" type="ORF">HQQ74_00445</name>
    <name evidence="1" type="ORF">MMAB1_1195</name>
</gene>
<dbReference type="OrthoDB" id="35872at2157"/>
<reference evidence="2" key="2">
    <citation type="submission" date="2020-05" db="EMBL/GenBank/DDBJ databases">
        <title>The first insight into the ecology of ammonia-tolerant syntrophic propionate oxidizing bacteria.</title>
        <authorList>
            <person name="Singh A."/>
            <person name="Schnurer A."/>
            <person name="Westerholm M."/>
        </authorList>
    </citation>
    <scope>NUCLEOTIDE SEQUENCE</scope>
    <source>
        <strain evidence="2">MAG54</strain>
    </source>
</reference>